<name>E5R1W1_ARTGP</name>
<dbReference type="OMA" id="RQFPTSY"/>
<dbReference type="GeneID" id="10032877"/>
<dbReference type="Proteomes" id="UP000002669">
    <property type="component" value="Unassembled WGS sequence"/>
</dbReference>
<proteinExistence type="predicted"/>
<dbReference type="HOGENOM" id="CLU_1031309_0_0_1"/>
<dbReference type="InParanoid" id="E5R1W1"/>
<dbReference type="RefSeq" id="XP_003177547.1">
    <property type="nucleotide sequence ID" value="XM_003177499.1"/>
</dbReference>
<evidence type="ECO:0000313" key="2">
    <source>
        <dbReference type="Proteomes" id="UP000002669"/>
    </source>
</evidence>
<organism evidence="2">
    <name type="scientific">Arthroderma gypseum (strain ATCC MYA-4604 / CBS 118893)</name>
    <name type="common">Microsporum gypseum</name>
    <dbReference type="NCBI Taxonomy" id="535722"/>
    <lineage>
        <taxon>Eukaryota</taxon>
        <taxon>Fungi</taxon>
        <taxon>Dikarya</taxon>
        <taxon>Ascomycota</taxon>
        <taxon>Pezizomycotina</taxon>
        <taxon>Eurotiomycetes</taxon>
        <taxon>Eurotiomycetidae</taxon>
        <taxon>Onygenales</taxon>
        <taxon>Arthrodermataceae</taxon>
        <taxon>Nannizzia</taxon>
    </lineage>
</organism>
<dbReference type="eggNOG" id="ENOG502TE3D">
    <property type="taxonomic scope" value="Eukaryota"/>
</dbReference>
<evidence type="ECO:0000313" key="1">
    <source>
        <dbReference type="EMBL" id="EFQ98595.1"/>
    </source>
</evidence>
<accession>E5R1W1</accession>
<dbReference type="AlphaFoldDB" id="E5R1W1"/>
<sequence>MDPYFVHRQFPTSYIRTKLDSELQLLADHDENTALPAAVEDQVTNQLTERLQQQQQHPALQTVDSCENTQRWLRPVLSTSAALPFTPSQSSAGRKLSPKPANGSQILTLCTSAGAASLSPSEINRIGEEFVAQLLQTPVSQEEAEFLLSLPVYTPPRSPPGGQGFALFPPAPVDEAEPAAQEVKSVNSQLVSHLTLHTFPFAVYTYAWLLNQSSFPLFLFFQKDTRRPPSTSYVSHSISPKTLTLKPLQFNTATNSWPLPPIESVTRSFWDPIRDAFREQEQVEKMEDIENWLRELPNADELIEPQEGSIEHDGLVYNSLNFSAGQLEAGME</sequence>
<protein>
    <submittedName>
        <fullName evidence="1">Uncharacterized protein</fullName>
    </submittedName>
</protein>
<keyword evidence="2" id="KW-1185">Reference proteome</keyword>
<gene>
    <name evidence="1" type="ORF">MGYG_01619</name>
</gene>
<dbReference type="OrthoDB" id="4173982at2759"/>
<reference evidence="2" key="1">
    <citation type="journal article" date="2012" name="MBio">
        <title>Comparative genome analysis of Trichophyton rubrum and related dermatophytes reveals candidate genes involved in infection.</title>
        <authorList>
            <person name="Martinez D.A."/>
            <person name="Oliver B.G."/>
            <person name="Graeser Y."/>
            <person name="Goldberg J.M."/>
            <person name="Li W."/>
            <person name="Martinez-Rossi N.M."/>
            <person name="Monod M."/>
            <person name="Shelest E."/>
            <person name="Barton R.C."/>
            <person name="Birch E."/>
            <person name="Brakhage A.A."/>
            <person name="Chen Z."/>
            <person name="Gurr S.J."/>
            <person name="Heiman D."/>
            <person name="Heitman J."/>
            <person name="Kosti I."/>
            <person name="Rossi A."/>
            <person name="Saif S."/>
            <person name="Samalova M."/>
            <person name="Saunders C.W."/>
            <person name="Shea T."/>
            <person name="Summerbell R.C."/>
            <person name="Xu J."/>
            <person name="Young S."/>
            <person name="Zeng Q."/>
            <person name="Birren B.W."/>
            <person name="Cuomo C.A."/>
            <person name="White T.C."/>
        </authorList>
    </citation>
    <scope>NUCLEOTIDE SEQUENCE [LARGE SCALE GENOMIC DNA]</scope>
    <source>
        <strain evidence="2">ATCC MYA-4604 / CBS 118893</strain>
    </source>
</reference>
<dbReference type="EMBL" id="DS989822">
    <property type="protein sequence ID" value="EFQ98595.1"/>
    <property type="molecule type" value="Genomic_DNA"/>
</dbReference>
<dbReference type="VEuPathDB" id="FungiDB:MGYG_01619"/>